<reference evidence="2" key="2">
    <citation type="submission" date="2020-05" db="UniProtKB">
        <authorList>
            <consortium name="EnsemblMetazoa"/>
        </authorList>
    </citation>
    <scope>IDENTIFICATION</scope>
    <source>
        <strain evidence="2">IAEA</strain>
    </source>
</reference>
<proteinExistence type="predicted"/>
<dbReference type="GO" id="GO:0070822">
    <property type="term" value="C:Sin3-type complex"/>
    <property type="evidence" value="ECO:0007669"/>
    <property type="project" value="TreeGrafter"/>
</dbReference>
<dbReference type="InterPro" id="IPR026065">
    <property type="entry name" value="FAM60A"/>
</dbReference>
<keyword evidence="3" id="KW-1185">Reference proteome</keyword>
<dbReference type="PANTHER" id="PTHR13422:SF12">
    <property type="entry name" value="SIN3-HDAC COMPLEX-ASSOCIATED FACTOR"/>
    <property type="match status" value="1"/>
</dbReference>
<feature type="compositionally biased region" description="Low complexity" evidence="1">
    <location>
        <begin position="500"/>
        <end position="513"/>
    </location>
</feature>
<feature type="compositionally biased region" description="Low complexity" evidence="1">
    <location>
        <begin position="110"/>
        <end position="121"/>
    </location>
</feature>
<feature type="region of interest" description="Disordered" evidence="1">
    <location>
        <begin position="147"/>
        <end position="196"/>
    </location>
</feature>
<evidence type="ECO:0000313" key="2">
    <source>
        <dbReference type="EnsemblMetazoa" id="GPPI026612-PA"/>
    </source>
</evidence>
<dbReference type="Pfam" id="PF15396">
    <property type="entry name" value="FAM60A"/>
    <property type="match status" value="1"/>
</dbReference>
<evidence type="ECO:0008006" key="4">
    <source>
        <dbReference type="Google" id="ProtNLM"/>
    </source>
</evidence>
<dbReference type="EMBL" id="JXJN01012501">
    <property type="status" value="NOT_ANNOTATED_CDS"/>
    <property type="molecule type" value="Genomic_DNA"/>
</dbReference>
<feature type="compositionally biased region" description="Polar residues" evidence="1">
    <location>
        <begin position="173"/>
        <end position="190"/>
    </location>
</feature>
<dbReference type="EMBL" id="JXJN01012502">
    <property type="status" value="NOT_ANNOTATED_CDS"/>
    <property type="molecule type" value="Genomic_DNA"/>
</dbReference>
<organism evidence="2 3">
    <name type="scientific">Glossina palpalis gambiensis</name>
    <dbReference type="NCBI Taxonomy" id="67801"/>
    <lineage>
        <taxon>Eukaryota</taxon>
        <taxon>Metazoa</taxon>
        <taxon>Ecdysozoa</taxon>
        <taxon>Arthropoda</taxon>
        <taxon>Hexapoda</taxon>
        <taxon>Insecta</taxon>
        <taxon>Pterygota</taxon>
        <taxon>Neoptera</taxon>
        <taxon>Endopterygota</taxon>
        <taxon>Diptera</taxon>
        <taxon>Brachycera</taxon>
        <taxon>Muscomorpha</taxon>
        <taxon>Hippoboscoidea</taxon>
        <taxon>Glossinidae</taxon>
        <taxon>Glossina</taxon>
    </lineage>
</organism>
<feature type="compositionally biased region" description="Low complexity" evidence="1">
    <location>
        <begin position="647"/>
        <end position="670"/>
    </location>
</feature>
<dbReference type="EnsemblMetazoa" id="GPPI026612-RA">
    <property type="protein sequence ID" value="GPPI026612-PA"/>
    <property type="gene ID" value="GPPI026612"/>
</dbReference>
<feature type="region of interest" description="Disordered" evidence="1">
    <location>
        <begin position="647"/>
        <end position="678"/>
    </location>
</feature>
<evidence type="ECO:0000313" key="3">
    <source>
        <dbReference type="Proteomes" id="UP000092460"/>
    </source>
</evidence>
<feature type="region of interest" description="Disordered" evidence="1">
    <location>
        <begin position="99"/>
        <end position="121"/>
    </location>
</feature>
<sequence length="775" mass="82315">MFNFHKPRTYKSAEGCCICRAKTSSSRFTDSRKYERDAMQCFDLKYPRYGEICNACVLLVKRYKRLPIGSKKNWGHVVDARGGPGSNKLQVKYKSERISSRVNNNSTGQANSIANNSGGGANTSNSSVVAAGGLNFIPEKFNKIFKKSKKTKEPSTSSSPTTGTTGKRKSTSHGWSQNPTNSSLPTTPDSMDSDYEDSRLHGALANTVVQFQTQTRASAHRAAAVADARKKALQMGSKRRKCAIPRKNLKNPIYEESMNFFDDGEWQEKKTCCGMVYECAALAGAIIVDFMHYKPCGVHKSSSQIKSSNLEEKVKMSSALDATTSVTLNSTATTAALQKSIIATMPSVVQIARPLSTPSTLSTTSSTVLAMPTNPASSLLVASPNTASVSGSNTKPTLALKKHYLYYKRQSECFPQGDNVVTNCTQAITQSATPSLSVDPLKTEFENNSLMPQQQQESTISNSSIITETPMPNAITCSNNNNNNNNTIINNNDSSTSNIIISSSSSSSNNSSNYLNATTPKHSNAKVTTITSPPLITGPCSAGNVNKLLPLGKPQSVLHKIKTNEAGKVIKNSLDKSNMAPSSRLKSGDFPDMKHVIKTVEKSYVLAKPIPTTTQTNNITQINTTQHPYQPLTGNYATTQSLTASLSATSPTSSTSSTSSTKFSDNSSDSGFDENMLDRKSASPLHHSVVGGVGVGVGVGVGGGIVNNSISNNAAASLNQKIILLKTSSNVGATITSSNTKYNNSRTLTTAMNNAPTITGGGGGGGGAIGSGVIR</sequence>
<accession>A0A1B0BDI4</accession>
<dbReference type="PANTHER" id="PTHR13422">
    <property type="entry name" value="SIN3-HDAC COMPLEX-ASSOCIATED FACTOR"/>
    <property type="match status" value="1"/>
</dbReference>
<feature type="compositionally biased region" description="Polar residues" evidence="1">
    <location>
        <begin position="100"/>
        <end position="109"/>
    </location>
</feature>
<reference evidence="3" key="1">
    <citation type="submission" date="2015-01" db="EMBL/GenBank/DDBJ databases">
        <authorList>
            <person name="Aksoy S."/>
            <person name="Warren W."/>
            <person name="Wilson R.K."/>
        </authorList>
    </citation>
    <scope>NUCLEOTIDE SEQUENCE [LARGE SCALE GENOMIC DNA]</scope>
    <source>
        <strain evidence="3">IAEA</strain>
    </source>
</reference>
<evidence type="ECO:0000256" key="1">
    <source>
        <dbReference type="SAM" id="MobiDB-lite"/>
    </source>
</evidence>
<dbReference type="Proteomes" id="UP000092460">
    <property type="component" value="Unassembled WGS sequence"/>
</dbReference>
<dbReference type="VEuPathDB" id="VectorBase:GPPI026612"/>
<feature type="compositionally biased region" description="Low complexity" evidence="1">
    <location>
        <begin position="154"/>
        <end position="165"/>
    </location>
</feature>
<dbReference type="AlphaFoldDB" id="A0A1B0BDI4"/>
<feature type="region of interest" description="Disordered" evidence="1">
    <location>
        <begin position="500"/>
        <end position="519"/>
    </location>
</feature>
<dbReference type="GO" id="GO:0030336">
    <property type="term" value="P:negative regulation of cell migration"/>
    <property type="evidence" value="ECO:0007669"/>
    <property type="project" value="TreeGrafter"/>
</dbReference>
<protein>
    <recommendedName>
        <fullName evidence="4">Protein FAM60A</fullName>
    </recommendedName>
</protein>
<dbReference type="STRING" id="67801.A0A1B0BDI4"/>
<name>A0A1B0BDI4_9MUSC</name>